<dbReference type="EMBL" id="OU963864">
    <property type="protein sequence ID" value="CAH0386787.1"/>
    <property type="molecule type" value="Genomic_DNA"/>
</dbReference>
<protein>
    <recommendedName>
        <fullName evidence="1">SPRY domain-containing protein 7</fullName>
    </recommendedName>
</protein>
<dbReference type="PANTHER" id="PTHR20951:SF2">
    <property type="entry name" value="SPRY DOMAIN-CONTAINING PROTEIN 7"/>
    <property type="match status" value="1"/>
</dbReference>
<dbReference type="InterPro" id="IPR003877">
    <property type="entry name" value="SPRY_dom"/>
</dbReference>
<evidence type="ECO:0000313" key="4">
    <source>
        <dbReference type="Proteomes" id="UP001152759"/>
    </source>
</evidence>
<accession>A0A9P0AAJ6</accession>
<dbReference type="InterPro" id="IPR035766">
    <property type="entry name" value="SPRYD7"/>
</dbReference>
<proteinExistence type="predicted"/>
<dbReference type="PANTHER" id="PTHR20951">
    <property type="entry name" value="C13ORF1 PROTEIN-RELATED"/>
    <property type="match status" value="1"/>
</dbReference>
<dbReference type="InterPro" id="IPR013320">
    <property type="entry name" value="ConA-like_dom_sf"/>
</dbReference>
<dbReference type="Pfam" id="PF00622">
    <property type="entry name" value="SPRY"/>
    <property type="match status" value="1"/>
</dbReference>
<organism evidence="3 4">
    <name type="scientific">Bemisia tabaci</name>
    <name type="common">Sweetpotato whitefly</name>
    <name type="synonym">Aleurodes tabaci</name>
    <dbReference type="NCBI Taxonomy" id="7038"/>
    <lineage>
        <taxon>Eukaryota</taxon>
        <taxon>Metazoa</taxon>
        <taxon>Ecdysozoa</taxon>
        <taxon>Arthropoda</taxon>
        <taxon>Hexapoda</taxon>
        <taxon>Insecta</taxon>
        <taxon>Pterygota</taxon>
        <taxon>Neoptera</taxon>
        <taxon>Paraneoptera</taxon>
        <taxon>Hemiptera</taxon>
        <taxon>Sternorrhyncha</taxon>
        <taxon>Aleyrodoidea</taxon>
        <taxon>Aleyrodidae</taxon>
        <taxon>Aleyrodinae</taxon>
        <taxon>Bemisia</taxon>
    </lineage>
</organism>
<evidence type="ECO:0000259" key="2">
    <source>
        <dbReference type="PROSITE" id="PS50188"/>
    </source>
</evidence>
<dbReference type="Gene3D" id="2.60.120.920">
    <property type="match status" value="1"/>
</dbReference>
<name>A0A9P0AAJ6_BEMTA</name>
<sequence>MSIVYSCFKNCFNGVSFPAHHIPRHEFNPIVLDTGYVGHEVVIVKNGIRICGTGGALCTAPLVQNKAYFEVKLQQSGVWAVGVATRNANLNKAPGGEDSESWVLCHDGRQRHNAEDIGVIEAGNAVEGDVIGISYDHEELNFYVNGKNLGCPVLGIKGTVFPALFVDEGAILDLIVDNFQYPVPPGYDRIMLEQSLL</sequence>
<keyword evidence="4" id="KW-1185">Reference proteome</keyword>
<feature type="domain" description="B30.2/SPRY" evidence="2">
    <location>
        <begin position="1"/>
        <end position="183"/>
    </location>
</feature>
<reference evidence="3" key="1">
    <citation type="submission" date="2021-12" db="EMBL/GenBank/DDBJ databases">
        <authorList>
            <person name="King R."/>
        </authorList>
    </citation>
    <scope>NUCLEOTIDE SEQUENCE</scope>
</reference>
<dbReference type="InterPro" id="IPR001870">
    <property type="entry name" value="B30.2/SPRY"/>
</dbReference>
<evidence type="ECO:0000313" key="3">
    <source>
        <dbReference type="EMBL" id="CAH0386787.1"/>
    </source>
</evidence>
<dbReference type="CDD" id="cd12880">
    <property type="entry name" value="SPRYD7"/>
    <property type="match status" value="1"/>
</dbReference>
<dbReference type="PROSITE" id="PS50188">
    <property type="entry name" value="B302_SPRY"/>
    <property type="match status" value="1"/>
</dbReference>
<gene>
    <name evidence="3" type="ORF">BEMITA_LOCUS5860</name>
</gene>
<dbReference type="SUPFAM" id="SSF49899">
    <property type="entry name" value="Concanavalin A-like lectins/glucanases"/>
    <property type="match status" value="1"/>
</dbReference>
<dbReference type="AlphaFoldDB" id="A0A9P0AAJ6"/>
<dbReference type="InterPro" id="IPR043136">
    <property type="entry name" value="B30.2/SPRY_sf"/>
</dbReference>
<dbReference type="Proteomes" id="UP001152759">
    <property type="component" value="Chromosome 3"/>
</dbReference>
<dbReference type="KEGG" id="btab:109043931"/>
<dbReference type="SMART" id="SM00449">
    <property type="entry name" value="SPRY"/>
    <property type="match status" value="1"/>
</dbReference>
<evidence type="ECO:0000256" key="1">
    <source>
        <dbReference type="ARBA" id="ARBA00021772"/>
    </source>
</evidence>